<sequence>MRHLIWKYLGHLWALFRPYKACLDRKKKWRFNPFLSEYLVYEDKIGALLNISGDFCGLSFGHVGRCHRKHTQKEKSNFFFFF</sequence>
<dbReference type="Gramene" id="KCW83716">
    <property type="protein sequence ID" value="KCW83716"/>
    <property type="gene ID" value="EUGRSUZ_B00591"/>
</dbReference>
<protein>
    <submittedName>
        <fullName evidence="1">Uncharacterized protein</fullName>
    </submittedName>
</protein>
<name>A0A059CZV6_EUCGR</name>
<reference evidence="1" key="1">
    <citation type="submission" date="2013-07" db="EMBL/GenBank/DDBJ databases">
        <title>The genome of Eucalyptus grandis.</title>
        <authorList>
            <person name="Schmutz J."/>
            <person name="Hayes R."/>
            <person name="Myburg A."/>
            <person name="Tuskan G."/>
            <person name="Grattapaglia D."/>
            <person name="Rokhsar D.S."/>
        </authorList>
    </citation>
    <scope>NUCLEOTIDE SEQUENCE</scope>
    <source>
        <tissue evidence="1">Leaf extractions</tissue>
    </source>
</reference>
<proteinExistence type="predicted"/>
<evidence type="ECO:0000313" key="1">
    <source>
        <dbReference type="EMBL" id="KCW83716.1"/>
    </source>
</evidence>
<organism evidence="1">
    <name type="scientific">Eucalyptus grandis</name>
    <name type="common">Flooded gum</name>
    <dbReference type="NCBI Taxonomy" id="71139"/>
    <lineage>
        <taxon>Eukaryota</taxon>
        <taxon>Viridiplantae</taxon>
        <taxon>Streptophyta</taxon>
        <taxon>Embryophyta</taxon>
        <taxon>Tracheophyta</taxon>
        <taxon>Spermatophyta</taxon>
        <taxon>Magnoliopsida</taxon>
        <taxon>eudicotyledons</taxon>
        <taxon>Gunneridae</taxon>
        <taxon>Pentapetalae</taxon>
        <taxon>rosids</taxon>
        <taxon>malvids</taxon>
        <taxon>Myrtales</taxon>
        <taxon>Myrtaceae</taxon>
        <taxon>Myrtoideae</taxon>
        <taxon>Eucalypteae</taxon>
        <taxon>Eucalyptus</taxon>
    </lineage>
</organism>
<dbReference type="InParanoid" id="A0A059CZV6"/>
<gene>
    <name evidence="1" type="ORF">EUGRSUZ_B00591</name>
</gene>
<accession>A0A059CZV6</accession>
<dbReference type="EMBL" id="KK198754">
    <property type="protein sequence ID" value="KCW83716.1"/>
    <property type="molecule type" value="Genomic_DNA"/>
</dbReference>
<dbReference type="AlphaFoldDB" id="A0A059CZV6"/>